<gene>
    <name evidence="2" type="ORF">SNOG_11553</name>
</gene>
<proteinExistence type="predicted"/>
<sequence>MSLGTISPPFIYESGSHRKLADTGLQGHRCSSEARFLKLTLEREQVQKEIVTLRKQHKEALLLDAQRRCRIFATRFTNTLPLELREMVYTELWSGQKHRHDYPSEGEGITADPNYKSDPLKSVKRDKLWRLNCKGDSYHFHLGIRPADHVRCLDLFVRATYANDLANEYYDDDGYGPPAPTEYNLEQDKYRVIAMESLLTLTHWLRPLLDIRVKKDFHLRIFFKDGREHQKLEAFRPVVRTFVDAGAHFALLSPVPGMDEHQNVLNYFEMGLQDWQNEWAAIAEARRLEQLESMRKSRMRYANEALGDDTEIDILILMLRSRVQNDRDVRRLVELVARGEANERQLYEFGHLMNDLEWDAFASHLPDDYSEGTATS</sequence>
<dbReference type="AlphaFoldDB" id="Q0U9L1"/>
<name>Q0U9L1_PHANO</name>
<dbReference type="VEuPathDB" id="FungiDB:JI435_115530"/>
<feature type="coiled-coil region" evidence="1">
    <location>
        <begin position="36"/>
        <end position="63"/>
    </location>
</feature>
<dbReference type="EMBL" id="CH445343">
    <property type="protein sequence ID" value="EAT81261.1"/>
    <property type="molecule type" value="Genomic_DNA"/>
</dbReference>
<dbReference type="InParanoid" id="Q0U9L1"/>
<evidence type="ECO:0000313" key="3">
    <source>
        <dbReference type="Proteomes" id="UP000001055"/>
    </source>
</evidence>
<evidence type="ECO:0000313" key="2">
    <source>
        <dbReference type="EMBL" id="EAT81261.1"/>
    </source>
</evidence>
<dbReference type="Proteomes" id="UP000001055">
    <property type="component" value="Unassembled WGS sequence"/>
</dbReference>
<dbReference type="RefSeq" id="XP_001801793.1">
    <property type="nucleotide sequence ID" value="XM_001801741.1"/>
</dbReference>
<dbReference type="KEGG" id="pno:SNOG_11553"/>
<reference evidence="3" key="1">
    <citation type="journal article" date="2007" name="Plant Cell">
        <title>Dothideomycete-plant interactions illuminated by genome sequencing and EST analysis of the wheat pathogen Stagonospora nodorum.</title>
        <authorList>
            <person name="Hane J.K."/>
            <person name="Lowe R.G."/>
            <person name="Solomon P.S."/>
            <person name="Tan K.C."/>
            <person name="Schoch C.L."/>
            <person name="Spatafora J.W."/>
            <person name="Crous P.W."/>
            <person name="Kodira C."/>
            <person name="Birren B.W."/>
            <person name="Galagan J.E."/>
            <person name="Torriani S.F."/>
            <person name="McDonald B.A."/>
            <person name="Oliver R.P."/>
        </authorList>
    </citation>
    <scope>NUCLEOTIDE SEQUENCE [LARGE SCALE GENOMIC DNA]</scope>
    <source>
        <strain evidence="3">SN15 / ATCC MYA-4574 / FGSC 10173</strain>
    </source>
</reference>
<accession>Q0U9L1</accession>
<evidence type="ECO:0000256" key="1">
    <source>
        <dbReference type="SAM" id="Coils"/>
    </source>
</evidence>
<dbReference type="GeneID" id="5978701"/>
<protein>
    <submittedName>
        <fullName evidence="2">Uncharacterized protein</fullName>
    </submittedName>
</protein>
<organism evidence="2 3">
    <name type="scientific">Phaeosphaeria nodorum (strain SN15 / ATCC MYA-4574 / FGSC 10173)</name>
    <name type="common">Glume blotch fungus</name>
    <name type="synonym">Parastagonospora nodorum</name>
    <dbReference type="NCBI Taxonomy" id="321614"/>
    <lineage>
        <taxon>Eukaryota</taxon>
        <taxon>Fungi</taxon>
        <taxon>Dikarya</taxon>
        <taxon>Ascomycota</taxon>
        <taxon>Pezizomycotina</taxon>
        <taxon>Dothideomycetes</taxon>
        <taxon>Pleosporomycetidae</taxon>
        <taxon>Pleosporales</taxon>
        <taxon>Pleosporineae</taxon>
        <taxon>Phaeosphaeriaceae</taxon>
        <taxon>Parastagonospora</taxon>
    </lineage>
</organism>
<keyword evidence="1" id="KW-0175">Coiled coil</keyword>